<dbReference type="Proteomes" id="UP000609879">
    <property type="component" value="Unassembled WGS sequence"/>
</dbReference>
<keyword evidence="4" id="KW-1185">Reference proteome</keyword>
<name>A0ABQ3XYL8_9ACTN</name>
<gene>
    <name evidence="3" type="ORF">Ade02nite_14840</name>
</gene>
<keyword evidence="2" id="KW-1133">Transmembrane helix</keyword>
<evidence type="ECO:0000256" key="2">
    <source>
        <dbReference type="SAM" id="Phobius"/>
    </source>
</evidence>
<organism evidence="3 4">
    <name type="scientific">Paractinoplanes deccanensis</name>
    <dbReference type="NCBI Taxonomy" id="113561"/>
    <lineage>
        <taxon>Bacteria</taxon>
        <taxon>Bacillati</taxon>
        <taxon>Actinomycetota</taxon>
        <taxon>Actinomycetes</taxon>
        <taxon>Micromonosporales</taxon>
        <taxon>Micromonosporaceae</taxon>
        <taxon>Paractinoplanes</taxon>
    </lineage>
</organism>
<sequence length="356" mass="37835">MAAPGPRRRGRGITRAQRTPLSRRPAGGADSRNARDLQGRRGAHPIGPRIVSALTTLTAMFALLISGLSLRVTEEGQLTNRFSTAIEQLGSEKPDTRVGAIYALGELALDSDEDRPVITDLLIDFVRAKTQMDGAQADPAKICREGDATPRDVVAALRLLLFDLTDAQRVHRADLRQACLKEVDLPGADLTCVDMDGAVVYASIFVGASFARASLPDAQLEGSEFNEADFTGALVNDAYLGTAENTDVATADLRGANLRDADFSRASFAGVDLSGADLTRTVLTGADMRDVVIGGGSLPTYVDDARNLPQGVEGTLSRAPVPPHRGCPGRSASPPGCPKTETPVLGWLDCWLEKWS</sequence>
<proteinExistence type="predicted"/>
<dbReference type="InterPro" id="IPR001646">
    <property type="entry name" value="5peptide_repeat"/>
</dbReference>
<dbReference type="SUPFAM" id="SSF141571">
    <property type="entry name" value="Pentapeptide repeat-like"/>
    <property type="match status" value="1"/>
</dbReference>
<evidence type="ECO:0008006" key="5">
    <source>
        <dbReference type="Google" id="ProtNLM"/>
    </source>
</evidence>
<dbReference type="InterPro" id="IPR051082">
    <property type="entry name" value="Pentapeptide-BTB/POZ_domain"/>
</dbReference>
<reference evidence="3 4" key="1">
    <citation type="submission" date="2021-01" db="EMBL/GenBank/DDBJ databases">
        <title>Whole genome shotgun sequence of Actinoplanes deccanensis NBRC 13994.</title>
        <authorList>
            <person name="Komaki H."/>
            <person name="Tamura T."/>
        </authorList>
    </citation>
    <scope>NUCLEOTIDE SEQUENCE [LARGE SCALE GENOMIC DNA]</scope>
    <source>
        <strain evidence="3 4">NBRC 13994</strain>
    </source>
</reference>
<dbReference type="Pfam" id="PF00805">
    <property type="entry name" value="Pentapeptide"/>
    <property type="match status" value="3"/>
</dbReference>
<protein>
    <recommendedName>
        <fullName evidence="5">Pentapeptide repeat-containing protein</fullName>
    </recommendedName>
</protein>
<evidence type="ECO:0000313" key="3">
    <source>
        <dbReference type="EMBL" id="GID72843.1"/>
    </source>
</evidence>
<evidence type="ECO:0000313" key="4">
    <source>
        <dbReference type="Proteomes" id="UP000609879"/>
    </source>
</evidence>
<accession>A0ABQ3XYL8</accession>
<feature type="compositionally biased region" description="Basic residues" evidence="1">
    <location>
        <begin position="1"/>
        <end position="12"/>
    </location>
</feature>
<feature type="transmembrane region" description="Helical" evidence="2">
    <location>
        <begin position="50"/>
        <end position="70"/>
    </location>
</feature>
<feature type="region of interest" description="Disordered" evidence="1">
    <location>
        <begin position="313"/>
        <end position="339"/>
    </location>
</feature>
<keyword evidence="2" id="KW-0812">Transmembrane</keyword>
<dbReference type="Gene3D" id="2.160.20.80">
    <property type="entry name" value="E3 ubiquitin-protein ligase SopA"/>
    <property type="match status" value="2"/>
</dbReference>
<dbReference type="PANTHER" id="PTHR14136:SF17">
    <property type="entry name" value="BTB_POZ DOMAIN-CONTAINING PROTEIN KCTD9"/>
    <property type="match status" value="1"/>
</dbReference>
<keyword evidence="2" id="KW-0472">Membrane</keyword>
<evidence type="ECO:0000256" key="1">
    <source>
        <dbReference type="SAM" id="MobiDB-lite"/>
    </source>
</evidence>
<dbReference type="EMBL" id="BOMI01000021">
    <property type="protein sequence ID" value="GID72843.1"/>
    <property type="molecule type" value="Genomic_DNA"/>
</dbReference>
<comment type="caution">
    <text evidence="3">The sequence shown here is derived from an EMBL/GenBank/DDBJ whole genome shotgun (WGS) entry which is preliminary data.</text>
</comment>
<dbReference type="PANTHER" id="PTHR14136">
    <property type="entry name" value="BTB_POZ DOMAIN-CONTAINING PROTEIN KCTD9"/>
    <property type="match status" value="1"/>
</dbReference>
<feature type="region of interest" description="Disordered" evidence="1">
    <location>
        <begin position="1"/>
        <end position="45"/>
    </location>
</feature>